<gene>
    <name evidence="1" type="ORF">GRAN_1662</name>
</gene>
<proteinExistence type="predicted"/>
<dbReference type="SUPFAM" id="SSF56784">
    <property type="entry name" value="HAD-like"/>
    <property type="match status" value="1"/>
</dbReference>
<name>A0A4Q0T5U2_9BACT</name>
<dbReference type="GO" id="GO:0008967">
    <property type="term" value="F:phosphoglycolate phosphatase activity"/>
    <property type="evidence" value="ECO:0007669"/>
    <property type="project" value="TreeGrafter"/>
</dbReference>
<organism evidence="1 2">
    <name type="scientific">Granulicella sibirica</name>
    <dbReference type="NCBI Taxonomy" id="2479048"/>
    <lineage>
        <taxon>Bacteria</taxon>
        <taxon>Pseudomonadati</taxon>
        <taxon>Acidobacteriota</taxon>
        <taxon>Terriglobia</taxon>
        <taxon>Terriglobales</taxon>
        <taxon>Acidobacteriaceae</taxon>
        <taxon>Granulicella</taxon>
    </lineage>
</organism>
<dbReference type="EMBL" id="RDSM01000001">
    <property type="protein sequence ID" value="RXH58352.1"/>
    <property type="molecule type" value="Genomic_DNA"/>
</dbReference>
<accession>A0A4Q0T5U2</accession>
<dbReference type="PANTHER" id="PTHR43434:SF16">
    <property type="entry name" value="BLL8046 PROTEIN"/>
    <property type="match status" value="1"/>
</dbReference>
<dbReference type="InterPro" id="IPR036412">
    <property type="entry name" value="HAD-like_sf"/>
</dbReference>
<dbReference type="Pfam" id="PF13419">
    <property type="entry name" value="HAD_2"/>
    <property type="match status" value="1"/>
</dbReference>
<dbReference type="InterPro" id="IPR023198">
    <property type="entry name" value="PGP-like_dom2"/>
</dbReference>
<sequence length="221" mass="24001">MVKAVLCDMDGTLVDSNTLHAECWQRCLATFGITATVGEIQRQIGKGGDQMLPLFVDRERLKEIEKPLNECKKKLFEAEYMSQVKPFPQARELMEAITGHGIRIAMASSAAKGELDKYLEIVGISALVDEKTSSDDAEDSKPEPDIFLAALGKLGLAPEETIALGDTPWDAQAAGRAGVKTIGVECGGWREEDLRKAGCVEIYRDPAGLLEGLKGSRMMKG</sequence>
<dbReference type="InterPro" id="IPR023214">
    <property type="entry name" value="HAD_sf"/>
</dbReference>
<dbReference type="GO" id="GO:0005829">
    <property type="term" value="C:cytosol"/>
    <property type="evidence" value="ECO:0007669"/>
    <property type="project" value="TreeGrafter"/>
</dbReference>
<dbReference type="NCBIfam" id="TIGR01509">
    <property type="entry name" value="HAD-SF-IA-v3"/>
    <property type="match status" value="1"/>
</dbReference>
<dbReference type="Gene3D" id="3.40.50.1000">
    <property type="entry name" value="HAD superfamily/HAD-like"/>
    <property type="match status" value="1"/>
</dbReference>
<dbReference type="NCBIfam" id="TIGR01549">
    <property type="entry name" value="HAD-SF-IA-v1"/>
    <property type="match status" value="1"/>
</dbReference>
<dbReference type="SFLD" id="SFLDG01129">
    <property type="entry name" value="C1.5:_HAD__Beta-PGM__Phosphata"/>
    <property type="match status" value="1"/>
</dbReference>
<comment type="caution">
    <text evidence="1">The sequence shown here is derived from an EMBL/GenBank/DDBJ whole genome shotgun (WGS) entry which is preliminary data.</text>
</comment>
<reference evidence="1 2" key="1">
    <citation type="submission" date="2018-11" db="EMBL/GenBank/DDBJ databases">
        <authorList>
            <person name="Mardanov A.V."/>
            <person name="Ravin N.V."/>
            <person name="Dedysh S.N."/>
        </authorList>
    </citation>
    <scope>NUCLEOTIDE SEQUENCE [LARGE SCALE GENOMIC DNA]</scope>
    <source>
        <strain evidence="1 2">AF10</strain>
    </source>
</reference>
<protein>
    <submittedName>
        <fullName evidence="1">Putative phosphatase</fullName>
    </submittedName>
</protein>
<reference evidence="2" key="2">
    <citation type="submission" date="2019-02" db="EMBL/GenBank/DDBJ databases">
        <title>Granulicella sibirica sp. nov., a psychrotolerant acidobacterium isolated from an organic soil layer in forested tundra, West Siberia.</title>
        <authorList>
            <person name="Oshkin I.Y."/>
            <person name="Kulichevskaya I.S."/>
            <person name="Rijpstra W.I.C."/>
            <person name="Sinninghe Damste J.S."/>
            <person name="Rakitin A.L."/>
            <person name="Ravin N.V."/>
            <person name="Dedysh S.N."/>
        </authorList>
    </citation>
    <scope>NUCLEOTIDE SEQUENCE [LARGE SCALE GENOMIC DNA]</scope>
    <source>
        <strain evidence="2">AF10</strain>
    </source>
</reference>
<dbReference type="Gene3D" id="1.10.150.240">
    <property type="entry name" value="Putative phosphatase, domain 2"/>
    <property type="match status" value="1"/>
</dbReference>
<dbReference type="PANTHER" id="PTHR43434">
    <property type="entry name" value="PHOSPHOGLYCOLATE PHOSPHATASE"/>
    <property type="match status" value="1"/>
</dbReference>
<dbReference type="InterPro" id="IPR041492">
    <property type="entry name" value="HAD_2"/>
</dbReference>
<dbReference type="PRINTS" id="PR00413">
    <property type="entry name" value="HADHALOGNASE"/>
</dbReference>
<dbReference type="RefSeq" id="WP_128912362.1">
    <property type="nucleotide sequence ID" value="NZ_RDSM01000001.1"/>
</dbReference>
<dbReference type="Proteomes" id="UP000289437">
    <property type="component" value="Unassembled WGS sequence"/>
</dbReference>
<dbReference type="SFLD" id="SFLDS00003">
    <property type="entry name" value="Haloacid_Dehalogenase"/>
    <property type="match status" value="1"/>
</dbReference>
<dbReference type="AlphaFoldDB" id="A0A4Q0T5U2"/>
<dbReference type="InterPro" id="IPR006439">
    <property type="entry name" value="HAD-SF_hydro_IA"/>
</dbReference>
<keyword evidence="2" id="KW-1185">Reference proteome</keyword>
<evidence type="ECO:0000313" key="1">
    <source>
        <dbReference type="EMBL" id="RXH58352.1"/>
    </source>
</evidence>
<dbReference type="OrthoDB" id="9809962at2"/>
<dbReference type="InterPro" id="IPR050155">
    <property type="entry name" value="HAD-like_hydrolase_sf"/>
</dbReference>
<evidence type="ECO:0000313" key="2">
    <source>
        <dbReference type="Proteomes" id="UP000289437"/>
    </source>
</evidence>
<dbReference type="SFLD" id="SFLDG01135">
    <property type="entry name" value="C1.5.6:_HAD__Beta-PGM__Phospha"/>
    <property type="match status" value="1"/>
</dbReference>
<dbReference type="GO" id="GO:0006281">
    <property type="term" value="P:DNA repair"/>
    <property type="evidence" value="ECO:0007669"/>
    <property type="project" value="TreeGrafter"/>
</dbReference>